<dbReference type="STRING" id="187979.ERS852385_00763"/>
<feature type="active site" evidence="2">
    <location>
        <position position="133"/>
    </location>
</feature>
<keyword evidence="2" id="KW-0408">Iron</keyword>
<dbReference type="PANTHER" id="PTHR10458:SF22">
    <property type="entry name" value="PEPTIDE DEFORMYLASE"/>
    <property type="match status" value="1"/>
</dbReference>
<dbReference type="RefSeq" id="WP_036378051.1">
    <property type="nucleotide sequence ID" value="NZ_CABIWZ010000003.1"/>
</dbReference>
<comment type="cofactor">
    <cofactor evidence="2">
        <name>Fe(2+)</name>
        <dbReference type="ChEBI" id="CHEBI:29033"/>
    </cofactor>
    <text evidence="2">Binds 1 Fe(2+) ion.</text>
</comment>
<dbReference type="EC" id="3.5.1.88" evidence="2"/>
<dbReference type="InterPro" id="IPR023635">
    <property type="entry name" value="Peptide_deformylase"/>
</dbReference>
<feature type="binding site" evidence="2">
    <location>
        <position position="132"/>
    </location>
    <ligand>
        <name>Fe cation</name>
        <dbReference type="ChEBI" id="CHEBI:24875"/>
    </ligand>
</feature>
<organism evidence="3 4">
    <name type="scientific">Mitsuokella jalaludinii</name>
    <dbReference type="NCBI Taxonomy" id="187979"/>
    <lineage>
        <taxon>Bacteria</taxon>
        <taxon>Bacillati</taxon>
        <taxon>Bacillota</taxon>
        <taxon>Negativicutes</taxon>
        <taxon>Selenomonadales</taxon>
        <taxon>Selenomonadaceae</taxon>
        <taxon>Mitsuokella</taxon>
    </lineage>
</organism>
<dbReference type="eggNOG" id="COG0242">
    <property type="taxonomic scope" value="Bacteria"/>
</dbReference>
<dbReference type="EMBL" id="CYYU01000003">
    <property type="protein sequence ID" value="CUN56064.1"/>
    <property type="molecule type" value="Genomic_DNA"/>
</dbReference>
<evidence type="ECO:0000313" key="4">
    <source>
        <dbReference type="Proteomes" id="UP000095546"/>
    </source>
</evidence>
<dbReference type="PANTHER" id="PTHR10458">
    <property type="entry name" value="PEPTIDE DEFORMYLASE"/>
    <property type="match status" value="1"/>
</dbReference>
<dbReference type="PRINTS" id="PR01576">
    <property type="entry name" value="PDEFORMYLASE"/>
</dbReference>
<gene>
    <name evidence="3" type="primary">def1</name>
    <name evidence="2" type="synonym">def</name>
    <name evidence="3" type="ORF">ERS852385_00763</name>
</gene>
<comment type="function">
    <text evidence="2">Removes the formyl group from the N-terminal Met of newly synthesized proteins. Requires at least a dipeptide for an efficient rate of reaction. N-terminal L-methionine is a prerequisite for activity but the enzyme has broad specificity at other positions.</text>
</comment>
<dbReference type="NCBIfam" id="NF001159">
    <property type="entry name" value="PRK00150.1-3"/>
    <property type="match status" value="1"/>
</dbReference>
<keyword evidence="2 3" id="KW-0378">Hydrolase</keyword>
<dbReference type="GO" id="GO:0042586">
    <property type="term" value="F:peptide deformylase activity"/>
    <property type="evidence" value="ECO:0007669"/>
    <property type="project" value="UniProtKB-UniRule"/>
</dbReference>
<dbReference type="HAMAP" id="MF_00163">
    <property type="entry name" value="Pep_deformylase"/>
    <property type="match status" value="1"/>
</dbReference>
<dbReference type="GO" id="GO:0006412">
    <property type="term" value="P:translation"/>
    <property type="evidence" value="ECO:0007669"/>
    <property type="project" value="UniProtKB-UniRule"/>
</dbReference>
<sequence length="155" mass="16934">MAILEIKKAGAPVLKEVCAPVEKIDKGLRKLLDDMAVTMYESDGVGLAAPQIGRPIRVVVIDCQDDHGLIELINPVITFREGTATDTEGCLSVPGIYGEVERAAKVKVEFLNRRGKKQHLTATGLLARCIQHELDHLEGQLFIDIAKSLHRGNQA</sequence>
<evidence type="ECO:0000256" key="2">
    <source>
        <dbReference type="HAMAP-Rule" id="MF_00163"/>
    </source>
</evidence>
<reference evidence="3 4" key="1">
    <citation type="submission" date="2015-09" db="EMBL/GenBank/DDBJ databases">
        <authorList>
            <consortium name="Pathogen Informatics"/>
        </authorList>
    </citation>
    <scope>NUCLEOTIDE SEQUENCE [LARGE SCALE GENOMIC DNA]</scope>
    <source>
        <strain evidence="3 4">2789STDY5608828</strain>
    </source>
</reference>
<protein>
    <recommendedName>
        <fullName evidence="2">Peptide deformylase</fullName>
        <shortName evidence="2">PDF</shortName>
        <ecNumber evidence="2">3.5.1.88</ecNumber>
    </recommendedName>
    <alternativeName>
        <fullName evidence="2">Polypeptide deformylase</fullName>
    </alternativeName>
</protein>
<dbReference type="Gene3D" id="3.90.45.10">
    <property type="entry name" value="Peptide deformylase"/>
    <property type="match status" value="1"/>
</dbReference>
<dbReference type="Pfam" id="PF01327">
    <property type="entry name" value="Pep_deformylase"/>
    <property type="match status" value="1"/>
</dbReference>
<dbReference type="GeneID" id="83710803"/>
<comment type="similarity">
    <text evidence="1 2">Belongs to the polypeptide deformylase family.</text>
</comment>
<feature type="binding site" evidence="2">
    <location>
        <position position="90"/>
    </location>
    <ligand>
        <name>Fe cation</name>
        <dbReference type="ChEBI" id="CHEBI:24875"/>
    </ligand>
</feature>
<dbReference type="GO" id="GO:0046872">
    <property type="term" value="F:metal ion binding"/>
    <property type="evidence" value="ECO:0007669"/>
    <property type="project" value="UniProtKB-KW"/>
</dbReference>
<accession>A0A173XWK6</accession>
<proteinExistence type="inferred from homology"/>
<dbReference type="PIRSF" id="PIRSF004749">
    <property type="entry name" value="Pep_def"/>
    <property type="match status" value="1"/>
</dbReference>
<evidence type="ECO:0000256" key="1">
    <source>
        <dbReference type="ARBA" id="ARBA00010759"/>
    </source>
</evidence>
<feature type="binding site" evidence="2">
    <location>
        <position position="136"/>
    </location>
    <ligand>
        <name>Fe cation</name>
        <dbReference type="ChEBI" id="CHEBI:24875"/>
    </ligand>
</feature>
<name>A0A173XWK6_9FIRM</name>
<dbReference type="CDD" id="cd00487">
    <property type="entry name" value="Pep_deformylase"/>
    <property type="match status" value="1"/>
</dbReference>
<dbReference type="AlphaFoldDB" id="A0A173XWK6"/>
<comment type="catalytic activity">
    <reaction evidence="2">
        <text>N-terminal N-formyl-L-methionyl-[peptide] + H2O = N-terminal L-methionyl-[peptide] + formate</text>
        <dbReference type="Rhea" id="RHEA:24420"/>
        <dbReference type="Rhea" id="RHEA-COMP:10639"/>
        <dbReference type="Rhea" id="RHEA-COMP:10640"/>
        <dbReference type="ChEBI" id="CHEBI:15377"/>
        <dbReference type="ChEBI" id="CHEBI:15740"/>
        <dbReference type="ChEBI" id="CHEBI:49298"/>
        <dbReference type="ChEBI" id="CHEBI:64731"/>
        <dbReference type="EC" id="3.5.1.88"/>
    </reaction>
</comment>
<dbReference type="Proteomes" id="UP000095546">
    <property type="component" value="Unassembled WGS sequence"/>
</dbReference>
<keyword evidence="2" id="KW-0648">Protein biosynthesis</keyword>
<dbReference type="NCBIfam" id="TIGR00079">
    <property type="entry name" value="pept_deformyl"/>
    <property type="match status" value="1"/>
</dbReference>
<dbReference type="InterPro" id="IPR036821">
    <property type="entry name" value="Peptide_deformylase_sf"/>
</dbReference>
<evidence type="ECO:0000313" key="3">
    <source>
        <dbReference type="EMBL" id="CUN56064.1"/>
    </source>
</evidence>
<dbReference type="SUPFAM" id="SSF56420">
    <property type="entry name" value="Peptide deformylase"/>
    <property type="match status" value="1"/>
</dbReference>
<dbReference type="OrthoDB" id="9784988at2"/>
<keyword evidence="2" id="KW-0479">Metal-binding</keyword>
<keyword evidence="4" id="KW-1185">Reference proteome</keyword>